<evidence type="ECO:0000313" key="1">
    <source>
        <dbReference type="EMBL" id="PHJ95282.1"/>
    </source>
</evidence>
<accession>A0A9Q5Z5Y0</accession>
<organism evidence="1 2">
    <name type="scientific">Nostoc linckia z8</name>
    <dbReference type="NCBI Taxonomy" id="1628746"/>
    <lineage>
        <taxon>Bacteria</taxon>
        <taxon>Bacillati</taxon>
        <taxon>Cyanobacteriota</taxon>
        <taxon>Cyanophyceae</taxon>
        <taxon>Nostocales</taxon>
        <taxon>Nostocaceae</taxon>
        <taxon>Nostoc</taxon>
    </lineage>
</organism>
<proteinExistence type="predicted"/>
<comment type="caution">
    <text evidence="1">The sequence shown here is derived from an EMBL/GenBank/DDBJ whole genome shotgun (WGS) entry which is preliminary data.</text>
</comment>
<protein>
    <recommendedName>
        <fullName evidence="3">Bacteriocin</fullName>
    </recommendedName>
</protein>
<dbReference type="NCBIfam" id="TIGR01847">
    <property type="entry name" value="bacteriocin_sig"/>
    <property type="match status" value="1"/>
</dbReference>
<evidence type="ECO:0000313" key="2">
    <source>
        <dbReference type="Proteomes" id="UP000222310"/>
    </source>
</evidence>
<dbReference type="Proteomes" id="UP000222310">
    <property type="component" value="Unassembled WGS sequence"/>
</dbReference>
<sequence>MNFTNFKDLMDNIKITELQSDNQIEELSNEELQQIVGGLPEVPLLRQRLLELNIDVEAIEQFVRDLFGWN</sequence>
<gene>
    <name evidence="1" type="ORF">VF08_32280</name>
</gene>
<dbReference type="EMBL" id="LAHD01000147">
    <property type="protein sequence ID" value="PHJ95282.1"/>
    <property type="molecule type" value="Genomic_DNA"/>
</dbReference>
<dbReference type="InterPro" id="IPR010133">
    <property type="entry name" value="Bacteriocin_signal_seq"/>
</dbReference>
<reference evidence="1 2" key="1">
    <citation type="submission" date="2015-02" db="EMBL/GenBank/DDBJ databases">
        <title>Nostoc linckia genome annotation.</title>
        <authorList>
            <person name="Zhou Z."/>
        </authorList>
    </citation>
    <scope>NUCLEOTIDE SEQUENCE [LARGE SCALE GENOMIC DNA]</scope>
    <source>
        <strain evidence="2">z8</strain>
    </source>
</reference>
<dbReference type="AlphaFoldDB" id="A0A9Q5Z5Y0"/>
<evidence type="ECO:0008006" key="3">
    <source>
        <dbReference type="Google" id="ProtNLM"/>
    </source>
</evidence>
<name>A0A9Q5Z5Y0_NOSLI</name>